<evidence type="ECO:0000259" key="7">
    <source>
        <dbReference type="Pfam" id="PF18004"/>
    </source>
</evidence>
<keyword evidence="5" id="KW-0647">Proteasome</keyword>
<dbReference type="InterPro" id="IPR011989">
    <property type="entry name" value="ARM-like"/>
</dbReference>
<dbReference type="Pfam" id="PF21505">
    <property type="entry name" value="RPN2_N"/>
    <property type="match status" value="1"/>
</dbReference>
<proteinExistence type="inferred from homology"/>
<feature type="domain" description="26S proteasome regulatory subunit RPN2 C-terminal" evidence="7">
    <location>
        <begin position="506"/>
        <end position="656"/>
    </location>
</feature>
<dbReference type="FunFam" id="1.25.10.10:FF:000017">
    <property type="entry name" value="26S proteasome non-ATPase regulatory subunit 1"/>
    <property type="match status" value="1"/>
</dbReference>
<feature type="compositionally biased region" description="Basic and acidic residues" evidence="6">
    <location>
        <begin position="580"/>
        <end position="600"/>
    </location>
</feature>
<evidence type="ECO:0000313" key="10">
    <source>
        <dbReference type="Proteomes" id="UP000054248"/>
    </source>
</evidence>
<evidence type="ECO:0000256" key="6">
    <source>
        <dbReference type="SAM" id="MobiDB-lite"/>
    </source>
</evidence>
<dbReference type="GO" id="GO:0043161">
    <property type="term" value="P:proteasome-mediated ubiquitin-dependent protein catabolic process"/>
    <property type="evidence" value="ECO:0007669"/>
    <property type="project" value="TreeGrafter"/>
</dbReference>
<dbReference type="Pfam" id="PF01851">
    <property type="entry name" value="PC_rep"/>
    <property type="match status" value="2"/>
</dbReference>
<keyword evidence="4" id="KW-0677">Repeat</keyword>
<evidence type="ECO:0000256" key="5">
    <source>
        <dbReference type="ARBA" id="ARBA00022942"/>
    </source>
</evidence>
<dbReference type="Proteomes" id="UP000054248">
    <property type="component" value="Unassembled WGS sequence"/>
</dbReference>
<organism evidence="9 10">
    <name type="scientific">Tulasnella calospora MUT 4182</name>
    <dbReference type="NCBI Taxonomy" id="1051891"/>
    <lineage>
        <taxon>Eukaryota</taxon>
        <taxon>Fungi</taxon>
        <taxon>Dikarya</taxon>
        <taxon>Basidiomycota</taxon>
        <taxon>Agaricomycotina</taxon>
        <taxon>Agaricomycetes</taxon>
        <taxon>Cantharellales</taxon>
        <taxon>Tulasnellaceae</taxon>
        <taxon>Tulasnella</taxon>
    </lineage>
</organism>
<evidence type="ECO:0000313" key="9">
    <source>
        <dbReference type="EMBL" id="KIO20896.1"/>
    </source>
</evidence>
<dbReference type="SUPFAM" id="SSF48371">
    <property type="entry name" value="ARM repeat"/>
    <property type="match status" value="1"/>
</dbReference>
<feature type="non-terminal residue" evidence="9">
    <location>
        <position position="1"/>
    </location>
</feature>
<dbReference type="InterPro" id="IPR048570">
    <property type="entry name" value="PSMD1_RPN2_N"/>
</dbReference>
<reference evidence="10" key="2">
    <citation type="submission" date="2015-01" db="EMBL/GenBank/DDBJ databases">
        <title>Evolutionary Origins and Diversification of the Mycorrhizal Mutualists.</title>
        <authorList>
            <consortium name="DOE Joint Genome Institute"/>
            <consortium name="Mycorrhizal Genomics Consortium"/>
            <person name="Kohler A."/>
            <person name="Kuo A."/>
            <person name="Nagy L.G."/>
            <person name="Floudas D."/>
            <person name="Copeland A."/>
            <person name="Barry K.W."/>
            <person name="Cichocki N."/>
            <person name="Veneault-Fourrey C."/>
            <person name="LaButti K."/>
            <person name="Lindquist E.A."/>
            <person name="Lipzen A."/>
            <person name="Lundell T."/>
            <person name="Morin E."/>
            <person name="Murat C."/>
            <person name="Riley R."/>
            <person name="Ohm R."/>
            <person name="Sun H."/>
            <person name="Tunlid A."/>
            <person name="Henrissat B."/>
            <person name="Grigoriev I.V."/>
            <person name="Hibbett D.S."/>
            <person name="Martin F."/>
        </authorList>
    </citation>
    <scope>NUCLEOTIDE SEQUENCE [LARGE SCALE GENOMIC DNA]</scope>
    <source>
        <strain evidence="10">MUT 4182</strain>
    </source>
</reference>
<dbReference type="STRING" id="1051891.A0A0C3Q8X6"/>
<dbReference type="PANTHER" id="PTHR10943:SF2">
    <property type="entry name" value="26S PROTEASOME NON-ATPASE REGULATORY SUBUNIT 1"/>
    <property type="match status" value="1"/>
</dbReference>
<dbReference type="InterPro" id="IPR040623">
    <property type="entry name" value="RPN2_C"/>
</dbReference>
<gene>
    <name evidence="9" type="ORF">M407DRAFT_81065</name>
</gene>
<evidence type="ECO:0000256" key="2">
    <source>
        <dbReference type="ARBA" id="ARBA00006308"/>
    </source>
</evidence>
<sequence length="736" mass="78502">LLAYQIAFDLVEGGTQDYIEAVRTGLPEPAEGPEQEAYAKLHKILSGEETIRLYFDFLNRNNHTDMLILKSSKDALDGRSSIYHTALTLQNAFTHCGTGSDAFLRTNLDWLARASNWGKFSVTASLGVINKGNIWNAMRLLGPYLPNAAGDGSGGVYSEGGALYALGLINAGRGKDVLGYLRDRLKEAGSEVVQHGAALGLGVAGMAGGNADAYEDIRTTLFQDSAVAGEASGYAMGLLMLGSGSEKCVDEMLQYARETQHEKIIRGLAMGVAFIYYGRQEEADNVAEHLLADKDSILRYGGVYTLALAYAGTADNAAVKKLLHIAVSDTSDDVRRAAVTCLAFLLFKNPGQVPRLVQLLSESYNPHVRCGATLALGLSCAGTGSSEAIALLEPMAKDPVDFVRQGALIALAMILVQQTEASSPSVAPTRSMFAKIISDKHEDPMARFGAAIAQGLIDAGGRNVTISLQSRAGSKNMGAIVGMALFCQFWYWYPLAHCASLAFEPTGIIGLSESLETPAFDFVSNAKPSLFAYPSATKPPTKETVQKVETAVLSTTAKAKAREKEKEKAKAAEAGELMETDEKKPEAKPKEEDTSMKVDEADSGVKAGEEGAPSTSKPKKQREPSSEKLSNLSRVTPAQLSYIVFPPESRFQPIRPVVVSPQTTGKSQKKGGVQRSAGGGGILMLLDKTPGEPIEWIEPASGVLRNIPVIQADAGVTVAEADPPPPFEYPFGQEGK</sequence>
<dbReference type="Gene3D" id="1.25.10.10">
    <property type="entry name" value="Leucine-rich Repeat Variant"/>
    <property type="match status" value="1"/>
</dbReference>
<comment type="function">
    <text evidence="1">Acts as a regulatory subunit of the 26S proteasome which is involved in the ATP-dependent degradation of ubiquitinated proteins.</text>
</comment>
<dbReference type="GO" id="GO:0030234">
    <property type="term" value="F:enzyme regulator activity"/>
    <property type="evidence" value="ECO:0007669"/>
    <property type="project" value="InterPro"/>
</dbReference>
<dbReference type="Pfam" id="PF18004">
    <property type="entry name" value="RPN2_C"/>
    <property type="match status" value="1"/>
</dbReference>
<dbReference type="InterPro" id="IPR016024">
    <property type="entry name" value="ARM-type_fold"/>
</dbReference>
<feature type="region of interest" description="Disordered" evidence="6">
    <location>
        <begin position="556"/>
        <end position="633"/>
    </location>
</feature>
<keyword evidence="10" id="KW-1185">Reference proteome</keyword>
<dbReference type="GO" id="GO:0008540">
    <property type="term" value="C:proteasome regulatory particle, base subcomplex"/>
    <property type="evidence" value="ECO:0007669"/>
    <property type="project" value="TreeGrafter"/>
</dbReference>
<dbReference type="PANTHER" id="PTHR10943">
    <property type="entry name" value="26S PROTEASOME NON-ATPASE REGULATORY SUBUNIT"/>
    <property type="match status" value="1"/>
</dbReference>
<protein>
    <recommendedName>
        <fullName evidence="3">26S proteasome regulatory subunit RPN2</fullName>
    </recommendedName>
</protein>
<evidence type="ECO:0000259" key="8">
    <source>
        <dbReference type="Pfam" id="PF21505"/>
    </source>
</evidence>
<dbReference type="Pfam" id="PF13646">
    <property type="entry name" value="HEAT_2"/>
    <property type="match status" value="1"/>
</dbReference>
<dbReference type="OrthoDB" id="261572at2759"/>
<accession>A0A0C3Q8X6</accession>
<feature type="domain" description="26S proteasome non-ATPase regulatory subunit 1/RPN2 N-terminal" evidence="8">
    <location>
        <begin position="1"/>
        <end position="62"/>
    </location>
</feature>
<dbReference type="GO" id="GO:0005634">
    <property type="term" value="C:nucleus"/>
    <property type="evidence" value="ECO:0007669"/>
    <property type="project" value="TreeGrafter"/>
</dbReference>
<reference evidence="9 10" key="1">
    <citation type="submission" date="2014-04" db="EMBL/GenBank/DDBJ databases">
        <authorList>
            <consortium name="DOE Joint Genome Institute"/>
            <person name="Kuo A."/>
            <person name="Girlanda M."/>
            <person name="Perotto S."/>
            <person name="Kohler A."/>
            <person name="Nagy L.G."/>
            <person name="Floudas D."/>
            <person name="Copeland A."/>
            <person name="Barry K.W."/>
            <person name="Cichocki N."/>
            <person name="Veneault-Fourrey C."/>
            <person name="LaButti K."/>
            <person name="Lindquist E.A."/>
            <person name="Lipzen A."/>
            <person name="Lundell T."/>
            <person name="Morin E."/>
            <person name="Murat C."/>
            <person name="Sun H."/>
            <person name="Tunlid A."/>
            <person name="Henrissat B."/>
            <person name="Grigoriev I.V."/>
            <person name="Hibbett D.S."/>
            <person name="Martin F."/>
            <person name="Nordberg H.P."/>
            <person name="Cantor M.N."/>
            <person name="Hua S.X."/>
        </authorList>
    </citation>
    <scope>NUCLEOTIDE SEQUENCE [LARGE SCALE GENOMIC DNA]</scope>
    <source>
        <strain evidence="9 10">MUT 4182</strain>
    </source>
</reference>
<dbReference type="InterPro" id="IPR002015">
    <property type="entry name" value="Proteasome/cyclosome_rpt"/>
</dbReference>
<dbReference type="PIRSF" id="PIRSF015947">
    <property type="entry name" value="26S_Psome_Rpn2"/>
    <property type="match status" value="1"/>
</dbReference>
<evidence type="ECO:0000256" key="3">
    <source>
        <dbReference type="ARBA" id="ARBA00015684"/>
    </source>
</evidence>
<feature type="compositionally biased region" description="Basic and acidic residues" evidence="6">
    <location>
        <begin position="560"/>
        <end position="573"/>
    </location>
</feature>
<dbReference type="GO" id="GO:0042176">
    <property type="term" value="P:regulation of protein catabolic process"/>
    <property type="evidence" value="ECO:0007669"/>
    <property type="project" value="InterPro"/>
</dbReference>
<dbReference type="AlphaFoldDB" id="A0A0C3Q8X6"/>
<evidence type="ECO:0000256" key="4">
    <source>
        <dbReference type="ARBA" id="ARBA00022737"/>
    </source>
</evidence>
<comment type="similarity">
    <text evidence="2">Belongs to the proteasome subunit S1 family.</text>
</comment>
<dbReference type="GO" id="GO:0034515">
    <property type="term" value="C:proteasome storage granule"/>
    <property type="evidence" value="ECO:0007669"/>
    <property type="project" value="TreeGrafter"/>
</dbReference>
<evidence type="ECO:0000256" key="1">
    <source>
        <dbReference type="ARBA" id="ARBA00002187"/>
    </source>
</evidence>
<dbReference type="InterPro" id="IPR016642">
    <property type="entry name" value="26S_Psome_Rpn2"/>
</dbReference>
<dbReference type="EMBL" id="KN823157">
    <property type="protein sequence ID" value="KIO20896.1"/>
    <property type="molecule type" value="Genomic_DNA"/>
</dbReference>
<dbReference type="HOGENOM" id="CLU_002323_0_0_1"/>
<name>A0A0C3Q8X6_9AGAM</name>